<keyword evidence="6" id="KW-1185">Reference proteome</keyword>
<dbReference type="PROSITE" id="PS50822">
    <property type="entry name" value="PIWI"/>
    <property type="match status" value="1"/>
</dbReference>
<feature type="region of interest" description="Disordered" evidence="2">
    <location>
        <begin position="49"/>
        <end position="82"/>
    </location>
</feature>
<evidence type="ECO:0000259" key="3">
    <source>
        <dbReference type="PROSITE" id="PS50821"/>
    </source>
</evidence>
<evidence type="ECO:0000313" key="6">
    <source>
        <dbReference type="Proteomes" id="UP000192578"/>
    </source>
</evidence>
<dbReference type="InterPro" id="IPR014811">
    <property type="entry name" value="ArgoL1"/>
</dbReference>
<dbReference type="CDD" id="cd04657">
    <property type="entry name" value="Piwi_ago-like"/>
    <property type="match status" value="1"/>
</dbReference>
<dbReference type="Pfam" id="PF16486">
    <property type="entry name" value="ArgoN"/>
    <property type="match status" value="1"/>
</dbReference>
<dbReference type="InterPro" id="IPR036397">
    <property type="entry name" value="RNaseH_sf"/>
</dbReference>
<dbReference type="SUPFAM" id="SSF101690">
    <property type="entry name" value="PAZ domain"/>
    <property type="match status" value="1"/>
</dbReference>
<dbReference type="InterPro" id="IPR036085">
    <property type="entry name" value="PAZ_dom_sf"/>
</dbReference>
<comment type="similarity">
    <text evidence="1">Belongs to the argonaute family.</text>
</comment>
<protein>
    <submittedName>
        <fullName evidence="5">Protein argonaute-2</fullName>
    </submittedName>
</protein>
<dbReference type="InterPro" id="IPR003100">
    <property type="entry name" value="PAZ_dom"/>
</dbReference>
<feature type="domain" description="PAZ" evidence="3">
    <location>
        <begin position="254"/>
        <end position="362"/>
    </location>
</feature>
<gene>
    <name evidence="5" type="ORF">BV898_08748</name>
</gene>
<organism evidence="5 6">
    <name type="scientific">Hypsibius exemplaris</name>
    <name type="common">Freshwater tardigrade</name>
    <dbReference type="NCBI Taxonomy" id="2072580"/>
    <lineage>
        <taxon>Eukaryota</taxon>
        <taxon>Metazoa</taxon>
        <taxon>Ecdysozoa</taxon>
        <taxon>Tardigrada</taxon>
        <taxon>Eutardigrada</taxon>
        <taxon>Parachela</taxon>
        <taxon>Hypsibioidea</taxon>
        <taxon>Hypsibiidae</taxon>
        <taxon>Hypsibius</taxon>
    </lineage>
</organism>
<evidence type="ECO:0000256" key="2">
    <source>
        <dbReference type="SAM" id="MobiDB-lite"/>
    </source>
</evidence>
<dbReference type="SMART" id="SM00950">
    <property type="entry name" value="Piwi"/>
    <property type="match status" value="1"/>
</dbReference>
<dbReference type="Pfam" id="PF08699">
    <property type="entry name" value="ArgoL1"/>
    <property type="match status" value="1"/>
</dbReference>
<dbReference type="CDD" id="cd02846">
    <property type="entry name" value="PAZ_argonaute_like"/>
    <property type="match status" value="1"/>
</dbReference>
<dbReference type="SMART" id="SM00949">
    <property type="entry name" value="PAZ"/>
    <property type="match status" value="1"/>
</dbReference>
<dbReference type="SUPFAM" id="SSF53098">
    <property type="entry name" value="Ribonuclease H-like"/>
    <property type="match status" value="1"/>
</dbReference>
<dbReference type="PROSITE" id="PS50821">
    <property type="entry name" value="PAZ"/>
    <property type="match status" value="1"/>
</dbReference>
<dbReference type="PANTHER" id="PTHR22891">
    <property type="entry name" value="EUKARYOTIC TRANSLATION INITIATION FACTOR 2C"/>
    <property type="match status" value="1"/>
</dbReference>
<reference evidence="6" key="1">
    <citation type="submission" date="2017-01" db="EMBL/GenBank/DDBJ databases">
        <title>Comparative genomics of anhydrobiosis in the tardigrade Hypsibius dujardini.</title>
        <authorList>
            <person name="Yoshida Y."/>
            <person name="Koutsovoulos G."/>
            <person name="Laetsch D."/>
            <person name="Stevens L."/>
            <person name="Kumar S."/>
            <person name="Horikawa D."/>
            <person name="Ishino K."/>
            <person name="Komine S."/>
            <person name="Tomita M."/>
            <person name="Blaxter M."/>
            <person name="Arakawa K."/>
        </authorList>
    </citation>
    <scope>NUCLEOTIDE SEQUENCE [LARGE SCALE GENOMIC DNA]</scope>
    <source>
        <strain evidence="6">Z151</strain>
    </source>
</reference>
<dbReference type="Proteomes" id="UP000192578">
    <property type="component" value="Unassembled WGS sequence"/>
</dbReference>
<dbReference type="EMBL" id="MTYJ01000065">
    <property type="protein sequence ID" value="OQV17169.1"/>
    <property type="molecule type" value="Genomic_DNA"/>
</dbReference>
<name>A0A1W0WPR0_HYPEX</name>
<dbReference type="InterPro" id="IPR012337">
    <property type="entry name" value="RNaseH-like_sf"/>
</dbReference>
<dbReference type="SMART" id="SM01163">
    <property type="entry name" value="DUF1785"/>
    <property type="match status" value="1"/>
</dbReference>
<comment type="caution">
    <text evidence="5">The sequence shown here is derived from an EMBL/GenBank/DDBJ whole genome shotgun (WGS) entry which is preliminary data.</text>
</comment>
<dbReference type="OrthoDB" id="10252740at2759"/>
<feature type="compositionally biased region" description="Basic and acidic residues" evidence="2">
    <location>
        <begin position="49"/>
        <end position="59"/>
    </location>
</feature>
<dbReference type="AlphaFoldDB" id="A0A1W0WPR0"/>
<dbReference type="GO" id="GO:0003723">
    <property type="term" value="F:RNA binding"/>
    <property type="evidence" value="ECO:0007669"/>
    <property type="project" value="InterPro"/>
</dbReference>
<feature type="compositionally biased region" description="Basic and acidic residues" evidence="2">
    <location>
        <begin position="70"/>
        <end position="82"/>
    </location>
</feature>
<accession>A0A1W0WPR0</accession>
<dbReference type="InterPro" id="IPR032474">
    <property type="entry name" value="Argonaute_N"/>
</dbReference>
<feature type="domain" description="Piwi" evidence="4">
    <location>
        <begin position="542"/>
        <end position="860"/>
    </location>
</feature>
<evidence type="ECO:0000256" key="1">
    <source>
        <dbReference type="RuleBase" id="RU361178"/>
    </source>
</evidence>
<dbReference type="Gene3D" id="3.30.420.10">
    <property type="entry name" value="Ribonuclease H-like superfamily/Ribonuclease H"/>
    <property type="match status" value="1"/>
</dbReference>
<sequence>MALVSKNRPGWGTLGRPIKIYANHFIIEVPKQGSFYHYDVEMEILRDKSEPEGDVDGKKAAKTPAPSGKPDLKLKRGAERTPGRISKELKRKAMRAFLDANPGGFLNGNRPVFDGEKNLYAMKTFKIADGDSKSAEIVIPRDADGSETRVRVTVKPCKPLTTSWSALHDVIDKKTKEVPIEVFQCINTVFREAALATGNKIAAGRSFFWRDNSAMSLGGGREAWPGFYSSARPCQWKITLNLDVANTAFYEKQHVLDFLCKVLNTRQCPTQLNDTQRRLFEKELRTLKVEVKHSGGLRRVRVAAVSKNSAKTQKFEQDGKQITVADYFKKQYKIVLKYPDLPLVEVGTKKNFLPMEICEVAAGQKVMKKLTEEQTAIMVKNCAKPAPERQARVQKIRDEIMNYDTSGALKEFGITVDKRMKMIDNARVLPMPVMGMGHATKNDAKGIAPEVQEISVKTMDGTWTSAGRYFDPKNLDNWVVIDLDQDRRLPLDFFLDEFIATGKQRGMRIAQPQLDGSIDPRDITTAIKNIQMSYKKQNKTVDLIMIIMRVRGPAYADIKKAGDVLYGVPTQVVLGKNIARSAEKGKGPMNQLASNILLKVNAKLGGAHSKVMDLGKNKTLFGSFTDKPTIVFGADVTHPSPGEGMNKPSIAAVVASYNVFFTKYSARVRAQGHREEMMTTLKDMVVELMVEFKVKCGGREPQRIIFYRDGVSEGQYQQVMLDELRAIQAACITLCPGQDYKPPITYIIVGKRHHTRLFTADPRDAVGKAGNVPPGTITDRAICHFSEFDWFLCSHYGIQGTSRPAHYNVLYDDSNYQADQIQMFSYYLTYCYARCARSVSIPAPAYYAHLAAFRARHHMEEAGDTQSTNSSGDSGPNVVEINKKIKVHDDMHSKMYFA</sequence>
<dbReference type="Gene3D" id="2.170.260.10">
    <property type="entry name" value="paz domain"/>
    <property type="match status" value="1"/>
</dbReference>
<dbReference type="Pfam" id="PF02171">
    <property type="entry name" value="Piwi"/>
    <property type="match status" value="1"/>
</dbReference>
<dbReference type="InterPro" id="IPR045246">
    <property type="entry name" value="Piwi_ago-like"/>
</dbReference>
<proteinExistence type="inferred from homology"/>
<evidence type="ECO:0000259" key="4">
    <source>
        <dbReference type="PROSITE" id="PS50822"/>
    </source>
</evidence>
<dbReference type="InterPro" id="IPR003165">
    <property type="entry name" value="Piwi"/>
</dbReference>
<evidence type="ECO:0000313" key="5">
    <source>
        <dbReference type="EMBL" id="OQV17169.1"/>
    </source>
</evidence>
<dbReference type="Pfam" id="PF02170">
    <property type="entry name" value="PAZ"/>
    <property type="match status" value="1"/>
</dbReference>
<dbReference type="Gene3D" id="3.40.50.2300">
    <property type="match status" value="1"/>
</dbReference>